<feature type="transmembrane region" description="Helical" evidence="12">
    <location>
        <begin position="84"/>
        <end position="105"/>
    </location>
</feature>
<keyword evidence="2" id="KW-0813">Transport</keyword>
<dbReference type="Pfam" id="PF00571">
    <property type="entry name" value="CBS"/>
    <property type="match status" value="2"/>
</dbReference>
<dbReference type="Gene3D" id="1.10.3080.10">
    <property type="entry name" value="Clc chloride channel"/>
    <property type="match status" value="1"/>
</dbReference>
<sequence length="649" mass="68459">MTASPSPNVLTPQTPPATVLSPPKPMLASTLNRLQPAPETLVLLLALVIGSGTGCAVVLFHYLIQYIHSLMLEDVMGLIVPLGFWTLACIPVLGGLLVGIMRWWLQDFGPNLSALISASQGLDSVSSLRASGKAVAASVSLGTGASLGPEGPSVEIGANIGVIVGQALQMSKERQRLLLGAGAAAGLAAGFNAPIAGVFFALEVVLGTTFATSAVSVVLLSAVVAALIAQIGLGGQPPFTLPSYEVRSPLELPLYLGLGLFASLVSIAYTQSIQRAQQFFDGRIPGMGWMSRVPMLLRPAIGGLCVGAIALQFPQILGIGYETIEAMLRDVQFSLPLLLSLLVLKLAATAISLGSGLVGGLFAPAMFLGASLGAAYGKLMALVLPLSLGSIAAPPAYAMVGMAAVLAASARAPLTAILLLFELTRDYRIILPLMAAVGLSVWLVDRLKPLDRNPSTIQSTSLANSPDHNADVLHQLLVVQAMHQTFLSLPSTMSVLKAGLALTTHQSRSALVVDASEQLIGLVTLQDIHRAISRWETYCHTHAASDHPVIDLTTQTLDDICTKDLLYAHEDERIQDALARMSARGLNQLPVVDRHNIRHIIGLLEQEKITLLCSLTLMQQSLHPYLGMEKDSADGNEMPTAELMSLPQS</sequence>
<evidence type="ECO:0000313" key="15">
    <source>
        <dbReference type="Proteomes" id="UP001476950"/>
    </source>
</evidence>
<evidence type="ECO:0000256" key="11">
    <source>
        <dbReference type="SAM" id="MobiDB-lite"/>
    </source>
</evidence>
<dbReference type="PANTHER" id="PTHR43427:SF6">
    <property type="entry name" value="CHLORIDE CHANNEL PROTEIN CLC-E"/>
    <property type="match status" value="1"/>
</dbReference>
<dbReference type="Pfam" id="PF00654">
    <property type="entry name" value="Voltage_CLC"/>
    <property type="match status" value="1"/>
</dbReference>
<evidence type="ECO:0000256" key="9">
    <source>
        <dbReference type="ARBA" id="ARBA00023303"/>
    </source>
</evidence>
<name>A0ABV0KG83_9CYAN</name>
<feature type="transmembrane region" description="Helical" evidence="12">
    <location>
        <begin position="427"/>
        <end position="444"/>
    </location>
</feature>
<dbReference type="InterPro" id="IPR046342">
    <property type="entry name" value="CBS_dom_sf"/>
</dbReference>
<feature type="transmembrane region" description="Helical" evidence="12">
    <location>
        <begin position="361"/>
        <end position="384"/>
    </location>
</feature>
<evidence type="ECO:0000256" key="5">
    <source>
        <dbReference type="ARBA" id="ARBA00023065"/>
    </source>
</evidence>
<keyword evidence="6 12" id="KW-0472">Membrane</keyword>
<evidence type="ECO:0000256" key="12">
    <source>
        <dbReference type="SAM" id="Phobius"/>
    </source>
</evidence>
<keyword evidence="15" id="KW-1185">Reference proteome</keyword>
<evidence type="ECO:0000256" key="7">
    <source>
        <dbReference type="ARBA" id="ARBA00023173"/>
    </source>
</evidence>
<evidence type="ECO:0000256" key="4">
    <source>
        <dbReference type="ARBA" id="ARBA00022989"/>
    </source>
</evidence>
<dbReference type="InterPro" id="IPR014743">
    <property type="entry name" value="Cl-channel_core"/>
</dbReference>
<dbReference type="PROSITE" id="PS51371">
    <property type="entry name" value="CBS"/>
    <property type="match status" value="2"/>
</dbReference>
<dbReference type="SMART" id="SM00116">
    <property type="entry name" value="CBS"/>
    <property type="match status" value="2"/>
</dbReference>
<comment type="caution">
    <text evidence="14">The sequence shown here is derived from an EMBL/GenBank/DDBJ whole genome shotgun (WGS) entry which is preliminary data.</text>
</comment>
<evidence type="ECO:0000256" key="8">
    <source>
        <dbReference type="ARBA" id="ARBA00023214"/>
    </source>
</evidence>
<keyword evidence="7" id="KW-0869">Chloride channel</keyword>
<evidence type="ECO:0000313" key="14">
    <source>
        <dbReference type="EMBL" id="MEP1058082.1"/>
    </source>
</evidence>
<feature type="transmembrane region" description="Helical" evidence="12">
    <location>
        <begin position="41"/>
        <end position="64"/>
    </location>
</feature>
<dbReference type="Proteomes" id="UP001476950">
    <property type="component" value="Unassembled WGS sequence"/>
</dbReference>
<evidence type="ECO:0000259" key="13">
    <source>
        <dbReference type="PROSITE" id="PS51371"/>
    </source>
</evidence>
<keyword evidence="8" id="KW-0868">Chloride</keyword>
<dbReference type="SUPFAM" id="SSF54631">
    <property type="entry name" value="CBS-domain pair"/>
    <property type="match status" value="1"/>
</dbReference>
<dbReference type="SUPFAM" id="SSF81340">
    <property type="entry name" value="Clc chloride channel"/>
    <property type="match status" value="1"/>
</dbReference>
<dbReference type="EMBL" id="JAMPLM010000003">
    <property type="protein sequence ID" value="MEP1058082.1"/>
    <property type="molecule type" value="Genomic_DNA"/>
</dbReference>
<proteinExistence type="predicted"/>
<feature type="transmembrane region" description="Helical" evidence="12">
    <location>
        <begin position="214"/>
        <end position="233"/>
    </location>
</feature>
<comment type="subcellular location">
    <subcellularLocation>
        <location evidence="1">Membrane</location>
        <topology evidence="1">Multi-pass membrane protein</topology>
    </subcellularLocation>
</comment>
<keyword evidence="9" id="KW-0407">Ion channel</keyword>
<dbReference type="RefSeq" id="WP_190451581.1">
    <property type="nucleotide sequence ID" value="NZ_JAMPLM010000003.1"/>
</dbReference>
<evidence type="ECO:0000256" key="6">
    <source>
        <dbReference type="ARBA" id="ARBA00023136"/>
    </source>
</evidence>
<feature type="transmembrane region" description="Helical" evidence="12">
    <location>
        <begin position="333"/>
        <end position="355"/>
    </location>
</feature>
<keyword evidence="5" id="KW-0406">Ion transport</keyword>
<dbReference type="InterPro" id="IPR000644">
    <property type="entry name" value="CBS_dom"/>
</dbReference>
<gene>
    <name evidence="14" type="ORF">NDI38_06485</name>
</gene>
<evidence type="ECO:0000256" key="2">
    <source>
        <dbReference type="ARBA" id="ARBA00022448"/>
    </source>
</evidence>
<reference evidence="14 15" key="1">
    <citation type="submission" date="2022-04" db="EMBL/GenBank/DDBJ databases">
        <title>Positive selection, recombination, and allopatry shape intraspecific diversity of widespread and dominant cyanobacteria.</title>
        <authorList>
            <person name="Wei J."/>
            <person name="Shu W."/>
            <person name="Hu C."/>
        </authorList>
    </citation>
    <scope>NUCLEOTIDE SEQUENCE [LARGE SCALE GENOMIC DNA]</scope>
    <source>
        <strain evidence="14 15">AS-A4</strain>
    </source>
</reference>
<accession>A0ABV0KG83</accession>
<feature type="domain" description="CBS" evidence="13">
    <location>
        <begin position="482"/>
        <end position="538"/>
    </location>
</feature>
<feature type="region of interest" description="Disordered" evidence="11">
    <location>
        <begin position="628"/>
        <end position="649"/>
    </location>
</feature>
<keyword evidence="4 12" id="KW-1133">Transmembrane helix</keyword>
<dbReference type="CDD" id="cd00400">
    <property type="entry name" value="Voltage_gated_ClC"/>
    <property type="match status" value="1"/>
</dbReference>
<dbReference type="InterPro" id="IPR001807">
    <property type="entry name" value="ClC"/>
</dbReference>
<keyword evidence="3 12" id="KW-0812">Transmembrane</keyword>
<protein>
    <submittedName>
        <fullName evidence="14">Chloride channel protein</fullName>
    </submittedName>
</protein>
<feature type="domain" description="CBS" evidence="13">
    <location>
        <begin position="561"/>
        <end position="622"/>
    </location>
</feature>
<evidence type="ECO:0000256" key="3">
    <source>
        <dbReference type="ARBA" id="ARBA00022692"/>
    </source>
</evidence>
<feature type="transmembrane region" description="Helical" evidence="12">
    <location>
        <begin position="396"/>
        <end position="421"/>
    </location>
</feature>
<dbReference type="PRINTS" id="PR00762">
    <property type="entry name" value="CLCHANNEL"/>
</dbReference>
<evidence type="ECO:0000256" key="1">
    <source>
        <dbReference type="ARBA" id="ARBA00004141"/>
    </source>
</evidence>
<feature type="transmembrane region" description="Helical" evidence="12">
    <location>
        <begin position="254"/>
        <end position="273"/>
    </location>
</feature>
<feature type="transmembrane region" description="Helical" evidence="12">
    <location>
        <begin position="300"/>
        <end position="321"/>
    </location>
</feature>
<dbReference type="InterPro" id="IPR050368">
    <property type="entry name" value="ClC-type_chloride_channel"/>
</dbReference>
<organism evidence="14 15">
    <name type="scientific">Stenomitos frigidus AS-A4</name>
    <dbReference type="NCBI Taxonomy" id="2933935"/>
    <lineage>
        <taxon>Bacteria</taxon>
        <taxon>Bacillati</taxon>
        <taxon>Cyanobacteriota</taxon>
        <taxon>Cyanophyceae</taxon>
        <taxon>Leptolyngbyales</taxon>
        <taxon>Leptolyngbyaceae</taxon>
        <taxon>Stenomitos</taxon>
    </lineage>
</organism>
<evidence type="ECO:0000256" key="10">
    <source>
        <dbReference type="PROSITE-ProRule" id="PRU00703"/>
    </source>
</evidence>
<dbReference type="Gene3D" id="3.10.580.10">
    <property type="entry name" value="CBS-domain"/>
    <property type="match status" value="1"/>
</dbReference>
<keyword evidence="10" id="KW-0129">CBS domain</keyword>
<dbReference type="PANTHER" id="PTHR43427">
    <property type="entry name" value="CHLORIDE CHANNEL PROTEIN CLC-E"/>
    <property type="match status" value="1"/>
</dbReference>
<feature type="transmembrane region" description="Helical" evidence="12">
    <location>
        <begin position="177"/>
        <end position="202"/>
    </location>
</feature>